<accession>A0A1V4KHY8</accession>
<protein>
    <submittedName>
        <fullName evidence="1">Uncharacterized protein</fullName>
    </submittedName>
</protein>
<evidence type="ECO:0000313" key="1">
    <source>
        <dbReference type="EMBL" id="OPJ84011.1"/>
    </source>
</evidence>
<dbReference type="EMBL" id="LSYS01003090">
    <property type="protein sequence ID" value="OPJ84011.1"/>
    <property type="molecule type" value="Genomic_DNA"/>
</dbReference>
<keyword evidence="2" id="KW-1185">Reference proteome</keyword>
<comment type="caution">
    <text evidence="1">The sequence shown here is derived from an EMBL/GenBank/DDBJ whole genome shotgun (WGS) entry which is preliminary data.</text>
</comment>
<proteinExistence type="predicted"/>
<dbReference type="AlphaFoldDB" id="A0A1V4KHY8"/>
<name>A0A1V4KHY8_PATFA</name>
<gene>
    <name evidence="1" type="ORF">AV530_004676</name>
</gene>
<reference evidence="1 2" key="1">
    <citation type="submission" date="2016-02" db="EMBL/GenBank/DDBJ databases">
        <title>Band-tailed pigeon sequencing and assembly.</title>
        <authorList>
            <person name="Soares A.E."/>
            <person name="Novak B.J."/>
            <person name="Rice E.S."/>
            <person name="O'Connell B."/>
            <person name="Chang D."/>
            <person name="Weber S."/>
            <person name="Shapiro B."/>
        </authorList>
    </citation>
    <scope>NUCLEOTIDE SEQUENCE [LARGE SCALE GENOMIC DNA]</scope>
    <source>
        <strain evidence="1">BTP2013</strain>
        <tissue evidence="1">Blood</tissue>
    </source>
</reference>
<evidence type="ECO:0000313" key="2">
    <source>
        <dbReference type="Proteomes" id="UP000190648"/>
    </source>
</evidence>
<dbReference type="Proteomes" id="UP000190648">
    <property type="component" value="Unassembled WGS sequence"/>
</dbReference>
<organism evidence="1 2">
    <name type="scientific">Patagioenas fasciata monilis</name>
    <dbReference type="NCBI Taxonomy" id="372326"/>
    <lineage>
        <taxon>Eukaryota</taxon>
        <taxon>Metazoa</taxon>
        <taxon>Chordata</taxon>
        <taxon>Craniata</taxon>
        <taxon>Vertebrata</taxon>
        <taxon>Euteleostomi</taxon>
        <taxon>Archelosauria</taxon>
        <taxon>Archosauria</taxon>
        <taxon>Dinosauria</taxon>
        <taxon>Saurischia</taxon>
        <taxon>Theropoda</taxon>
        <taxon>Coelurosauria</taxon>
        <taxon>Aves</taxon>
        <taxon>Neognathae</taxon>
        <taxon>Neoaves</taxon>
        <taxon>Columbimorphae</taxon>
        <taxon>Columbiformes</taxon>
        <taxon>Columbidae</taxon>
        <taxon>Patagioenas</taxon>
    </lineage>
</organism>
<sequence length="69" mass="7602">MPSVGYARLYSPSCNLLIARSTGSGEKKSTEGADPVPWMKKMSAEQIRPLERVGSARVQRQGLHPETCR</sequence>